<keyword evidence="2" id="KW-1185">Reference proteome</keyword>
<evidence type="ECO:0000313" key="2">
    <source>
        <dbReference type="Proteomes" id="UP000240989"/>
    </source>
</evidence>
<name>A0ABX5H1F9_PHOAN</name>
<dbReference type="EMBL" id="PYOU01000014">
    <property type="protein sequence ID" value="PSX07056.1"/>
    <property type="molecule type" value="Genomic_DNA"/>
</dbReference>
<comment type="caution">
    <text evidence="1">The sequence shown here is derived from an EMBL/GenBank/DDBJ whole genome shotgun (WGS) entry which is preliminary data.</text>
</comment>
<accession>A0ABX5H1F9</accession>
<reference evidence="1 2" key="1">
    <citation type="submission" date="2018-01" db="EMBL/GenBank/DDBJ databases">
        <title>Whole genome sequencing of Histamine producing bacteria.</title>
        <authorList>
            <person name="Butler K."/>
        </authorList>
    </citation>
    <scope>NUCLEOTIDE SEQUENCE [LARGE SCALE GENOMIC DNA]</scope>
    <source>
        <strain evidence="1 2">A6-1</strain>
    </source>
</reference>
<gene>
    <name evidence="1" type="ORF">C0W27_15925</name>
</gene>
<proteinExistence type="predicted"/>
<sequence>MIKSYILPAIAVMMLCSVIIKYNVNSQVNSSLYTERNLTFYEKVLVDEYKMIPNSYTLSGRYVSVSMSSVLNDKTAVWLFNPDGTFSHTVENNGEELKVQGRFDIINSVVEFSDLRGAIALIPPSLAIDKKKDKMYFILAGDVSEILQKTVI</sequence>
<dbReference type="RefSeq" id="WP_045152888.1">
    <property type="nucleotide sequence ID" value="NZ_JZSW01000007.1"/>
</dbReference>
<organism evidence="1 2">
    <name type="scientific">Photobacterium angustum</name>
    <dbReference type="NCBI Taxonomy" id="661"/>
    <lineage>
        <taxon>Bacteria</taxon>
        <taxon>Pseudomonadati</taxon>
        <taxon>Pseudomonadota</taxon>
        <taxon>Gammaproteobacteria</taxon>
        <taxon>Vibrionales</taxon>
        <taxon>Vibrionaceae</taxon>
        <taxon>Photobacterium</taxon>
    </lineage>
</organism>
<dbReference type="Proteomes" id="UP000240989">
    <property type="component" value="Unassembled WGS sequence"/>
</dbReference>
<protein>
    <submittedName>
        <fullName evidence="1">Uncharacterized protein</fullName>
    </submittedName>
</protein>
<evidence type="ECO:0000313" key="1">
    <source>
        <dbReference type="EMBL" id="PSX07056.1"/>
    </source>
</evidence>